<dbReference type="Pfam" id="PF00359">
    <property type="entry name" value="PTS_EIIA_2"/>
    <property type="match status" value="1"/>
</dbReference>
<keyword evidence="1" id="KW-0813">Transport</keyword>
<dbReference type="InterPro" id="IPR002178">
    <property type="entry name" value="PTS_EIIA_type-2_dom"/>
</dbReference>
<dbReference type="CDD" id="cd00211">
    <property type="entry name" value="PTS_IIA_fru"/>
    <property type="match status" value="1"/>
</dbReference>
<evidence type="ECO:0000256" key="2">
    <source>
        <dbReference type="ARBA" id="ARBA00022553"/>
    </source>
</evidence>
<dbReference type="GO" id="GO:0008982">
    <property type="term" value="F:protein-N(PI)-phosphohistidine-sugar phosphotransferase activity"/>
    <property type="evidence" value="ECO:0007669"/>
    <property type="project" value="InterPro"/>
</dbReference>
<dbReference type="PROSITE" id="PS51094">
    <property type="entry name" value="PTS_EIIA_TYPE_2"/>
    <property type="match status" value="1"/>
</dbReference>
<dbReference type="PANTHER" id="PTHR47738:SF1">
    <property type="entry name" value="NITROGEN REGULATORY PROTEIN"/>
    <property type="match status" value="1"/>
</dbReference>
<dbReference type="Proteomes" id="UP000502345">
    <property type="component" value="Chromosome"/>
</dbReference>
<dbReference type="GO" id="GO:0016020">
    <property type="term" value="C:membrane"/>
    <property type="evidence" value="ECO:0007669"/>
    <property type="project" value="InterPro"/>
</dbReference>
<accession>A0A6G9CTL9</accession>
<name>A0A6G9CTL9_RHOER</name>
<evidence type="ECO:0000259" key="6">
    <source>
        <dbReference type="PROSITE" id="PS51094"/>
    </source>
</evidence>
<dbReference type="Gene3D" id="3.40.930.10">
    <property type="entry name" value="Mannitol-specific EII, Chain A"/>
    <property type="match status" value="1"/>
</dbReference>
<dbReference type="GO" id="GO:0030295">
    <property type="term" value="F:protein kinase activator activity"/>
    <property type="evidence" value="ECO:0007669"/>
    <property type="project" value="TreeGrafter"/>
</dbReference>
<reference evidence="7 8" key="1">
    <citation type="submission" date="2020-03" db="EMBL/GenBank/DDBJ databases">
        <title>Screen low temperature-resistant strains for efficient degradation of petroleum hydrocarbons under the low temperature.</title>
        <authorList>
            <person name="Wang Y."/>
            <person name="Chen J."/>
        </authorList>
    </citation>
    <scope>NUCLEOTIDE SEQUENCE [LARGE SCALE GENOMIC DNA]</scope>
    <source>
        <strain evidence="7 8">KB1</strain>
    </source>
</reference>
<gene>
    <name evidence="7" type="ORF">G9444_2926</name>
</gene>
<evidence type="ECO:0000256" key="1">
    <source>
        <dbReference type="ARBA" id="ARBA00022448"/>
    </source>
</evidence>
<evidence type="ECO:0000256" key="4">
    <source>
        <dbReference type="ARBA" id="ARBA00022679"/>
    </source>
</evidence>
<dbReference type="InterPro" id="IPR051541">
    <property type="entry name" value="PTS_SugarTrans_NitroReg"/>
</dbReference>
<protein>
    <recommendedName>
        <fullName evidence="6">PTS EIIA type-2 domain-containing protein</fullName>
    </recommendedName>
</protein>
<dbReference type="InterPro" id="IPR004715">
    <property type="entry name" value="PTS_IIA_fruc"/>
</dbReference>
<evidence type="ECO:0000313" key="7">
    <source>
        <dbReference type="EMBL" id="QIP40170.1"/>
    </source>
</evidence>
<keyword evidence="5" id="KW-0598">Phosphotransferase system</keyword>
<evidence type="ECO:0000256" key="5">
    <source>
        <dbReference type="ARBA" id="ARBA00022683"/>
    </source>
</evidence>
<evidence type="ECO:0000256" key="3">
    <source>
        <dbReference type="ARBA" id="ARBA00022597"/>
    </source>
</evidence>
<feature type="domain" description="PTS EIIA type-2" evidence="6">
    <location>
        <begin position="13"/>
        <end position="142"/>
    </location>
</feature>
<sequence>MSDTTAAGSSGPEIISPELISLDTDLGSTKEDVIRSLAARLTAAGRASDAAGLVDAALAREAQSATGLPGGIAIPHCRAEAVSSASLGFARLDPKVDFGAPDGPADLVFLIAAPEGAGAEHMKLLSSLARALVRPRVRHVTS</sequence>
<dbReference type="GO" id="GO:0009401">
    <property type="term" value="P:phosphoenolpyruvate-dependent sugar phosphotransferase system"/>
    <property type="evidence" value="ECO:0007669"/>
    <property type="project" value="UniProtKB-KW"/>
</dbReference>
<dbReference type="AlphaFoldDB" id="A0A6G9CTL9"/>
<dbReference type="NCBIfam" id="TIGR00848">
    <property type="entry name" value="fruA"/>
    <property type="match status" value="1"/>
</dbReference>
<evidence type="ECO:0000313" key="8">
    <source>
        <dbReference type="Proteomes" id="UP000502345"/>
    </source>
</evidence>
<keyword evidence="4" id="KW-0808">Transferase</keyword>
<proteinExistence type="predicted"/>
<organism evidence="7 8">
    <name type="scientific">Rhodococcus erythropolis</name>
    <name type="common">Arthrobacter picolinophilus</name>
    <dbReference type="NCBI Taxonomy" id="1833"/>
    <lineage>
        <taxon>Bacteria</taxon>
        <taxon>Bacillati</taxon>
        <taxon>Actinomycetota</taxon>
        <taxon>Actinomycetes</taxon>
        <taxon>Mycobacteriales</taxon>
        <taxon>Nocardiaceae</taxon>
        <taxon>Rhodococcus</taxon>
        <taxon>Rhodococcus erythropolis group</taxon>
    </lineage>
</organism>
<keyword evidence="3" id="KW-0762">Sugar transport</keyword>
<dbReference type="EMBL" id="CP050124">
    <property type="protein sequence ID" value="QIP40170.1"/>
    <property type="molecule type" value="Genomic_DNA"/>
</dbReference>
<dbReference type="InterPro" id="IPR016152">
    <property type="entry name" value="PTrfase/Anion_transptr"/>
</dbReference>
<keyword evidence="2" id="KW-0597">Phosphoprotein</keyword>
<dbReference type="SUPFAM" id="SSF55804">
    <property type="entry name" value="Phoshotransferase/anion transport protein"/>
    <property type="match status" value="1"/>
</dbReference>
<dbReference type="PANTHER" id="PTHR47738">
    <property type="entry name" value="PTS SYSTEM FRUCTOSE-LIKE EIIA COMPONENT-RELATED"/>
    <property type="match status" value="1"/>
</dbReference>